<dbReference type="EMBL" id="SNXZ01000002">
    <property type="protein sequence ID" value="TDQ00617.1"/>
    <property type="molecule type" value="Genomic_DNA"/>
</dbReference>
<reference evidence="1 2" key="1">
    <citation type="submission" date="2019-03" db="EMBL/GenBank/DDBJ databases">
        <title>Genomic Encyclopedia of Type Strains, Phase IV (KMG-IV): sequencing the most valuable type-strain genomes for metagenomic binning, comparative biology and taxonomic classification.</title>
        <authorList>
            <person name="Goeker M."/>
        </authorList>
    </citation>
    <scope>NUCLEOTIDE SEQUENCE [LARGE SCALE GENOMIC DNA]</scope>
    <source>
        <strain evidence="1 2">DSM 45361</strain>
    </source>
</reference>
<evidence type="ECO:0000313" key="2">
    <source>
        <dbReference type="Proteomes" id="UP000295444"/>
    </source>
</evidence>
<evidence type="ECO:0000313" key="1">
    <source>
        <dbReference type="EMBL" id="TDQ00617.1"/>
    </source>
</evidence>
<sequence>MNDNPLWNTPIQLRIGDPASVTSNVPHLLGFYPQDSLVLVTVTAGDPPRLGVTVRIDLPPPQYYELTARSLLQPLIINDVVSATLVLVGSSRHDPNTPPGGWTEPSKDGLPHRSLVDALTAALADAEIDVVRAVWTPRIETGQRWWCYEDPSCTGELPDVRSTALAMASAVSGDVTLRDRDELVVMLEPVPSDTLRRTEAALEARAHLAPNTNTAAAVQLFMDAMANTHELTQPDGADHVADLIAALRPPAVRTVCMGMALDDRAHDAERLWIALTKATPGPWRAEPACLLAVSAYAQGKGVLARAAVDVALDADPHHGLASVLDQALRMGLPRRKVLAILAETTTESASGDARTDDVG</sequence>
<organism evidence="1 2">
    <name type="scientific">Labedaea rhizosphaerae</name>
    <dbReference type="NCBI Taxonomy" id="598644"/>
    <lineage>
        <taxon>Bacteria</taxon>
        <taxon>Bacillati</taxon>
        <taxon>Actinomycetota</taxon>
        <taxon>Actinomycetes</taxon>
        <taxon>Pseudonocardiales</taxon>
        <taxon>Pseudonocardiaceae</taxon>
        <taxon>Labedaea</taxon>
    </lineage>
</organism>
<dbReference type="Proteomes" id="UP000295444">
    <property type="component" value="Unassembled WGS sequence"/>
</dbReference>
<comment type="caution">
    <text evidence="1">The sequence shown here is derived from an EMBL/GenBank/DDBJ whole genome shotgun (WGS) entry which is preliminary data.</text>
</comment>
<dbReference type="RefSeq" id="WP_133849307.1">
    <property type="nucleotide sequence ID" value="NZ_SNXZ01000002.1"/>
</dbReference>
<gene>
    <name evidence="1" type="ORF">EV186_102478</name>
</gene>
<dbReference type="InterPro" id="IPR025447">
    <property type="entry name" value="DUF4192"/>
</dbReference>
<dbReference type="OrthoDB" id="3264463at2"/>
<proteinExistence type="predicted"/>
<dbReference type="AlphaFoldDB" id="A0A4R6SGE5"/>
<keyword evidence="2" id="KW-1185">Reference proteome</keyword>
<dbReference type="Pfam" id="PF13830">
    <property type="entry name" value="DUF4192"/>
    <property type="match status" value="1"/>
</dbReference>
<name>A0A4R6SGE5_LABRH</name>
<accession>A0A4R6SGE5</accession>
<protein>
    <submittedName>
        <fullName evidence="1">Uncharacterized protein DUF4192</fullName>
    </submittedName>
</protein>